<feature type="domain" description="Helicase HerA central" evidence="1">
    <location>
        <begin position="1388"/>
        <end position="1609"/>
    </location>
</feature>
<gene>
    <name evidence="2" type="ORF">GLV84_02675</name>
</gene>
<dbReference type="InterPro" id="IPR027417">
    <property type="entry name" value="P-loop_NTPase"/>
</dbReference>
<dbReference type="PANTHER" id="PTHR30121:SF6">
    <property type="entry name" value="SLR6007 PROTEIN"/>
    <property type="match status" value="1"/>
</dbReference>
<proteinExistence type="predicted"/>
<sequence>MLSQFYSYLNKELFKYVEKSDVHSGDRFYLIMNNDEELRKLKQSIQFSKEINVMKFYSEEFDYETLYCNIKGKNVIFVFADEGITHDFLVTVRNKVSLQENEWNNSIAIFFIKDDLDSITGGAFNLSKRGAPFHNKSLRANLTNILKKEKEKLGEEEVEILKFVVDKNFDDELIKYALIDFEAIYSIIEQGYISNDDYFKLGLFKDKQINTFNEKEIAKRLEENKQLFDTVQSIHDRGNVKEEIKEKFEGKTVEKLEKDQWYQTEFEIVKRSKDANDERKKVRIEFLEDEFVKQFKNVEVWDKPAGTTKAKKKDRNIIIFKNKEPINKITLPFSKIIDINTSNIVTRGIKLIDLSNNKKVDIKFSTRNKSNLVLDLSELGSHNEYFFEFTYRHNNSSSHSFKFKILLVNFEEDTIKHIKTKYNLKYDNKNKMVEFSIAGANSLLKINDYNEHKVIVSAVGENYSSQKYSTFDFSPLVKKDEDDIYIFIEINNLFYKLKLKEVLNKPIPISSVSLLRAVYNQQISANFEDNLVKLGTEEYYLYNDLKETLIIEEKMVKEKGMSIKFENDIMTVTSLELDTDIMDSYTKFCDLILSKNTLPSLMYYDHEIIEAAESYCNAVENVLINLKDNEKIIDKKILNIHELGLVYKNGEIFLSALHPLNVRYEIEKTKTFSRGVTNEKVFIKYNPASLLPYFVDTQNHFYFSEVSESNFRWLIYKPYESSNKMTSTKMRYIIKTRMFDFKVHFNYLFSVNPNFSFKVKFSEIKDKKVVIQGIVDYILEELKESSSLYKVNSIDVYFDKNEKIDDIFNFFSISSFDELNNLYDISIPAKVKRKFEEDDVIELLNRKINIYFSDNKVLTHITFFNFNQPPKFSFNNLKEIESSVTSKGLLSNISYTKLGDTYLSGFGIKGVSDEYRLIKSAKIWNSFVSNNQNQRLNPYKTNEGIINNISSIEHQNLEDVFNNTNWVTFLDPSVDLSYFNNDDYNLYVIHYNDQTSSFNYESITVTNNTEQYSNILKEFLNKVNINYEPQNIENIIRSFNILNGEWLLKVIGSKSKRGQATNNSVKEKLSVISAYKQVLAILDNDYINWIPISLEEIIRVSRQQGLETSSDIFSAKELNYQGSISDDLLFMGLEYSSSKVTVHFMPVEVKVGINNSNVVSKAKSQVTHLYNLLNEEIITDSDEKLSQNFYRQFFLNLYFGNLKKFMENGVIHSHDYLKIFNNKSLIMNNHIEYSNKINEYYGKGIIILFTDENPYRKILVDQNDKVVEVHYNQIDAYEDAEKSLDKVKEEVNTGKKGIDLKLLLSKYVEGVKNSKDVQLSNDKAHIEFKDTEVIEEAYEDINEFNIDNSMLEPEVKIEEEKMDYNSESHLPMQKTGNTNLSNIRIPLGKIKGSNQTLYWEYGDPRLSNRHLLISGKSGQGKTYFMQCLLYEMAKVNIDSLVIDYTDGFLLNHLENEFIEFLGDNLVTKYIFKDKIPINPFKKKDIDLDGFKVPEADDDLADRIVQNIDFVFNLGIQQSSLLKESIIEGLNIYGESFTFTKLKNRLIDKEDNSSLKLVGRIGKLLDKDPFLYDDNDFSWDQIFSNQGKVNIFQLKGYVADIQKIITEFILWDLYNYTEINGNKNRPIPVLLDEMQNLNHKETSPTTKILREGRKFGWSSWLATQSISSLKNSGDISYLFNAAMQIHFSPPEDQINYISKMITSDNNMRKQLENDLSHLVKGECLVNGYANVNGELRKIVEKISVHPFDER</sequence>
<dbReference type="EMBL" id="WMFL01000041">
    <property type="protein sequence ID" value="NJI01769.1"/>
    <property type="molecule type" value="Genomic_DNA"/>
</dbReference>
<name>A0A2T4MEI1_9STAP</name>
<dbReference type="Proteomes" id="UP000646308">
    <property type="component" value="Unassembled WGS sequence"/>
</dbReference>
<reference evidence="2" key="1">
    <citation type="submission" date="2019-11" db="EMBL/GenBank/DDBJ databases">
        <title>Whole genome comparisons of Staphylococcus agnetis isolates from cattle and chickens.</title>
        <authorList>
            <person name="Rhoads D."/>
            <person name="Shwani A."/>
            <person name="Adkins P."/>
            <person name="Calcutt M."/>
            <person name="Middleton J."/>
        </authorList>
    </citation>
    <scope>NUCLEOTIDE SEQUENCE</scope>
    <source>
        <strain evidence="2">1387</strain>
    </source>
</reference>
<dbReference type="SUPFAM" id="SSF52540">
    <property type="entry name" value="P-loop containing nucleoside triphosphate hydrolases"/>
    <property type="match status" value="1"/>
</dbReference>
<keyword evidence="2" id="KW-0238">DNA-binding</keyword>
<evidence type="ECO:0000259" key="1">
    <source>
        <dbReference type="Pfam" id="PF01935"/>
    </source>
</evidence>
<dbReference type="Gene3D" id="3.40.50.300">
    <property type="entry name" value="P-loop containing nucleotide triphosphate hydrolases"/>
    <property type="match status" value="2"/>
</dbReference>
<dbReference type="PANTHER" id="PTHR30121">
    <property type="entry name" value="UNCHARACTERIZED PROTEIN YJGR-RELATED"/>
    <property type="match status" value="1"/>
</dbReference>
<accession>A0A2T4MEI1</accession>
<evidence type="ECO:0000313" key="3">
    <source>
        <dbReference type="Proteomes" id="UP000646308"/>
    </source>
</evidence>
<evidence type="ECO:0000313" key="2">
    <source>
        <dbReference type="EMBL" id="NJI01769.1"/>
    </source>
</evidence>
<comment type="caution">
    <text evidence="2">The sequence shown here is derived from an EMBL/GenBank/DDBJ whole genome shotgun (WGS) entry which is preliminary data.</text>
</comment>
<dbReference type="Pfam" id="PF01935">
    <property type="entry name" value="DUF87"/>
    <property type="match status" value="1"/>
</dbReference>
<dbReference type="InterPro" id="IPR002789">
    <property type="entry name" value="HerA_central"/>
</dbReference>
<protein>
    <submittedName>
        <fullName evidence="2">DNA-binding protein</fullName>
    </submittedName>
</protein>
<dbReference type="RefSeq" id="WP_107376444.1">
    <property type="nucleotide sequence ID" value="NZ_PZDS01000004.1"/>
</dbReference>
<dbReference type="GO" id="GO:0003677">
    <property type="term" value="F:DNA binding"/>
    <property type="evidence" value="ECO:0007669"/>
    <property type="project" value="UniProtKB-KW"/>
</dbReference>
<dbReference type="InterPro" id="IPR051162">
    <property type="entry name" value="T4SS_component"/>
</dbReference>
<organism evidence="2 3">
    <name type="scientific">Staphylococcus agnetis</name>
    <dbReference type="NCBI Taxonomy" id="985762"/>
    <lineage>
        <taxon>Bacteria</taxon>
        <taxon>Bacillati</taxon>
        <taxon>Bacillota</taxon>
        <taxon>Bacilli</taxon>
        <taxon>Bacillales</taxon>
        <taxon>Staphylococcaceae</taxon>
        <taxon>Staphylococcus</taxon>
    </lineage>
</organism>